<accession>A0A0D6PIF5</accession>
<dbReference type="EMBL" id="BANC01000076">
    <property type="protein sequence ID" value="GAN81146.1"/>
    <property type="molecule type" value="Genomic_DNA"/>
</dbReference>
<dbReference type="RefSeq" id="WP_048879531.1">
    <property type="nucleotide sequence ID" value="NZ_BANC01000076.1"/>
</dbReference>
<dbReference type="InterPro" id="IPR007039">
    <property type="entry name" value="TrbC/VirB2"/>
</dbReference>
<gene>
    <name evidence="2" type="ORF">Aam_078_023</name>
</gene>
<dbReference type="AlphaFoldDB" id="A0A0D6PIF5"/>
<feature type="transmembrane region" description="Helical" evidence="1">
    <location>
        <begin position="97"/>
        <end position="118"/>
    </location>
</feature>
<sequence>MNQRLTKLRVGVANFAAGTASKMGRGSWLQPAVIVAAGLLLPAVAHAQVVSGGTSPTTIIDNIATFILGPFGEGVAVLAVAAVGFMCWTGRMGFHAIGWLAAGLVLVFGSSYLVTTFVGGG</sequence>
<keyword evidence="1" id="KW-0472">Membrane</keyword>
<feature type="transmembrane region" description="Helical" evidence="1">
    <location>
        <begin position="63"/>
        <end position="85"/>
    </location>
</feature>
<comment type="caution">
    <text evidence="2">The sequence shown here is derived from an EMBL/GenBank/DDBJ whole genome shotgun (WGS) entry which is preliminary data.</text>
</comment>
<keyword evidence="3" id="KW-1185">Reference proteome</keyword>
<keyword evidence="1" id="KW-1133">Transmembrane helix</keyword>
<organism evidence="2 3">
    <name type="scientific">Acidocella aminolytica 101 = DSM 11237</name>
    <dbReference type="NCBI Taxonomy" id="1120923"/>
    <lineage>
        <taxon>Bacteria</taxon>
        <taxon>Pseudomonadati</taxon>
        <taxon>Pseudomonadota</taxon>
        <taxon>Alphaproteobacteria</taxon>
        <taxon>Acetobacterales</taxon>
        <taxon>Acidocellaceae</taxon>
        <taxon>Acidocella</taxon>
    </lineage>
</organism>
<dbReference type="OrthoDB" id="7280818at2"/>
<protein>
    <submittedName>
        <fullName evidence="2">Secretion system type IV VirB2</fullName>
    </submittedName>
</protein>
<dbReference type="Pfam" id="PF04956">
    <property type="entry name" value="TrbC"/>
    <property type="match status" value="1"/>
</dbReference>
<evidence type="ECO:0000313" key="2">
    <source>
        <dbReference type="EMBL" id="GAN81146.1"/>
    </source>
</evidence>
<reference evidence="2 3" key="1">
    <citation type="submission" date="2012-11" db="EMBL/GenBank/DDBJ databases">
        <title>Whole genome sequence of Acidocella aminolytica 101 = DSM 11237.</title>
        <authorList>
            <person name="Azuma Y."/>
            <person name="Higashiura N."/>
            <person name="Hirakawa H."/>
            <person name="Matsushita K."/>
        </authorList>
    </citation>
    <scope>NUCLEOTIDE SEQUENCE [LARGE SCALE GENOMIC DNA]</scope>
    <source>
        <strain evidence="3">101 / DSM 11237</strain>
    </source>
</reference>
<dbReference type="Proteomes" id="UP000032668">
    <property type="component" value="Unassembled WGS sequence"/>
</dbReference>
<evidence type="ECO:0000256" key="1">
    <source>
        <dbReference type="SAM" id="Phobius"/>
    </source>
</evidence>
<proteinExistence type="predicted"/>
<dbReference type="STRING" id="1120923.SAMN02746095_02588"/>
<keyword evidence="1" id="KW-0812">Transmembrane</keyword>
<name>A0A0D6PIF5_9PROT</name>
<evidence type="ECO:0000313" key="3">
    <source>
        <dbReference type="Proteomes" id="UP000032668"/>
    </source>
</evidence>